<keyword evidence="2" id="KW-1185">Reference proteome</keyword>
<sequence>MLCFSKDTEGRDSGSYPSKFGGIRARSRSCWGLTTKNARATEQEDFSEIYLFLVIRSYLMIWQDIPCDCEGASINQDQELVVVVATSEIDTQLRMFAWEDNAGILFV</sequence>
<protein>
    <submittedName>
        <fullName evidence="1">Uncharacterized protein</fullName>
    </submittedName>
</protein>
<comment type="caution">
    <text evidence="1">The sequence shown here is derived from an EMBL/GenBank/DDBJ whole genome shotgun (WGS) entry which is preliminary data.</text>
</comment>
<dbReference type="EMBL" id="DUZY01000007">
    <property type="protein sequence ID" value="DAD44414.1"/>
    <property type="molecule type" value="Genomic_DNA"/>
</dbReference>
<dbReference type="AlphaFoldDB" id="A0A822ZDZ9"/>
<name>A0A822ZDZ9_NELNU</name>
<organism evidence="1 2">
    <name type="scientific">Nelumbo nucifera</name>
    <name type="common">Sacred lotus</name>
    <dbReference type="NCBI Taxonomy" id="4432"/>
    <lineage>
        <taxon>Eukaryota</taxon>
        <taxon>Viridiplantae</taxon>
        <taxon>Streptophyta</taxon>
        <taxon>Embryophyta</taxon>
        <taxon>Tracheophyta</taxon>
        <taxon>Spermatophyta</taxon>
        <taxon>Magnoliopsida</taxon>
        <taxon>Proteales</taxon>
        <taxon>Nelumbonaceae</taxon>
        <taxon>Nelumbo</taxon>
    </lineage>
</organism>
<proteinExistence type="predicted"/>
<evidence type="ECO:0000313" key="2">
    <source>
        <dbReference type="Proteomes" id="UP000607653"/>
    </source>
</evidence>
<reference evidence="1 2" key="1">
    <citation type="journal article" date="2020" name="Mol. Biol. Evol.">
        <title>Distinct Expression and Methylation Patterns for Genes with Different Fates following a Single Whole-Genome Duplication in Flowering Plants.</title>
        <authorList>
            <person name="Shi T."/>
            <person name="Rahmani R.S."/>
            <person name="Gugger P.F."/>
            <person name="Wang M."/>
            <person name="Li H."/>
            <person name="Zhang Y."/>
            <person name="Li Z."/>
            <person name="Wang Q."/>
            <person name="Van de Peer Y."/>
            <person name="Marchal K."/>
            <person name="Chen J."/>
        </authorList>
    </citation>
    <scope>NUCLEOTIDE SEQUENCE [LARGE SCALE GENOMIC DNA]</scope>
    <source>
        <tissue evidence="1">Leaf</tissue>
    </source>
</reference>
<accession>A0A822ZDZ9</accession>
<evidence type="ECO:0000313" key="1">
    <source>
        <dbReference type="EMBL" id="DAD44414.1"/>
    </source>
</evidence>
<dbReference type="Proteomes" id="UP000607653">
    <property type="component" value="Unassembled WGS sequence"/>
</dbReference>
<gene>
    <name evidence="1" type="ORF">HUJ06_002644</name>
</gene>